<comment type="caution">
    <text evidence="1">The sequence shown here is derived from an EMBL/GenBank/DDBJ whole genome shotgun (WGS) entry which is preliminary data.</text>
</comment>
<sequence length="415" mass="44792">MLCILNILGFIVLSATLGGYRGVDAAALQVRDLVGDTGVFKIPLSVRTSVVPSHPTIAGRARALRRHGLGASRRIKAVVAKLPLSDYSFDIEYYGQVGIGTPPQFFSLDLDTGSSDLWIPAQSCEVCGNHNRFDSLESSTYQNQTGTWNISYGDGSYASGNLMIDSVTIGNLTVPNQVIGLATDESSAYQTDVVDGLLGLAYSSASSIPGELHALSFIDNVFENDLLKEPLFSVFLKRNGDVNYAGEYLFGAIDKSRYKGELTWAPVTRDKFWEITVNGGRFTDSSGETHKLNISGGAIVDTGTTLLVMNQQQATEFHKRITGASNNSLYGWIFPCDAAAVNPGSLEFEIGSAYFSVPVSDIVREPVKDLEGQCFSGVTSGNVPLMILGDVFIKNNYVVFDRGNNRVGLAPLNYS</sequence>
<name>A0ACC1HWN8_9FUNG</name>
<dbReference type="Proteomes" id="UP001145114">
    <property type="component" value="Unassembled WGS sequence"/>
</dbReference>
<accession>A0ACC1HWN8</accession>
<evidence type="ECO:0000313" key="2">
    <source>
        <dbReference type="Proteomes" id="UP001145114"/>
    </source>
</evidence>
<protein>
    <submittedName>
        <fullName evidence="1">Uncharacterized protein</fullName>
    </submittedName>
</protein>
<evidence type="ECO:0000313" key="1">
    <source>
        <dbReference type="EMBL" id="KAJ1679751.1"/>
    </source>
</evidence>
<organism evidence="1 2">
    <name type="scientific">Spiromyces aspiralis</name>
    <dbReference type="NCBI Taxonomy" id="68401"/>
    <lineage>
        <taxon>Eukaryota</taxon>
        <taxon>Fungi</taxon>
        <taxon>Fungi incertae sedis</taxon>
        <taxon>Zoopagomycota</taxon>
        <taxon>Kickxellomycotina</taxon>
        <taxon>Kickxellomycetes</taxon>
        <taxon>Kickxellales</taxon>
        <taxon>Kickxellaceae</taxon>
        <taxon>Spiromyces</taxon>
    </lineage>
</organism>
<keyword evidence="2" id="KW-1185">Reference proteome</keyword>
<reference evidence="1" key="1">
    <citation type="submission" date="2022-06" db="EMBL/GenBank/DDBJ databases">
        <title>Phylogenomic reconstructions and comparative analyses of Kickxellomycotina fungi.</title>
        <authorList>
            <person name="Reynolds N.K."/>
            <person name="Stajich J.E."/>
            <person name="Barry K."/>
            <person name="Grigoriev I.V."/>
            <person name="Crous P."/>
            <person name="Smith M.E."/>
        </authorList>
    </citation>
    <scope>NUCLEOTIDE SEQUENCE</scope>
    <source>
        <strain evidence="1">RSA 2271</strain>
    </source>
</reference>
<gene>
    <name evidence="1" type="ORF">EV182_001401</name>
</gene>
<dbReference type="EMBL" id="JAMZIH010000198">
    <property type="protein sequence ID" value="KAJ1679751.1"/>
    <property type="molecule type" value="Genomic_DNA"/>
</dbReference>
<proteinExistence type="predicted"/>